<dbReference type="SMART" id="SM00493">
    <property type="entry name" value="TOPRIM"/>
    <property type="match status" value="1"/>
</dbReference>
<dbReference type="Pfam" id="PF13362">
    <property type="entry name" value="Toprim_3"/>
    <property type="match status" value="1"/>
</dbReference>
<name>A0A5C4P0W7_9BURK</name>
<proteinExistence type="predicted"/>
<dbReference type="Pfam" id="PF18818">
    <property type="entry name" value="MPTase-PolyVal"/>
    <property type="match status" value="1"/>
</dbReference>
<dbReference type="EMBL" id="VDGE01000001">
    <property type="protein sequence ID" value="TNC78219.1"/>
    <property type="molecule type" value="Genomic_DNA"/>
</dbReference>
<evidence type="ECO:0000313" key="2">
    <source>
        <dbReference type="EMBL" id="TNC78219.1"/>
    </source>
</evidence>
<dbReference type="GO" id="GO:0003697">
    <property type="term" value="F:single-stranded DNA binding"/>
    <property type="evidence" value="ECO:0007669"/>
    <property type="project" value="InterPro"/>
</dbReference>
<feature type="domain" description="Toprim" evidence="1">
    <location>
        <begin position="924"/>
        <end position="1012"/>
    </location>
</feature>
<gene>
    <name evidence="2" type="ORF">FHI69_02685</name>
</gene>
<dbReference type="RefSeq" id="WP_139089385.1">
    <property type="nucleotide sequence ID" value="NZ_VDGE01000001.1"/>
</dbReference>
<dbReference type="InterPro" id="IPR006171">
    <property type="entry name" value="TOPRIM_dom"/>
</dbReference>
<dbReference type="InterPro" id="IPR013610">
    <property type="entry name" value="ArdC_N"/>
</dbReference>
<dbReference type="AlphaFoldDB" id="A0A5C4P0W7"/>
<dbReference type="Proteomes" id="UP000305681">
    <property type="component" value="Unassembled WGS sequence"/>
</dbReference>
<organism evidence="2 3">
    <name type="scientific">Janthinobacterium lividum</name>
    <dbReference type="NCBI Taxonomy" id="29581"/>
    <lineage>
        <taxon>Bacteria</taxon>
        <taxon>Pseudomonadati</taxon>
        <taxon>Pseudomonadota</taxon>
        <taxon>Betaproteobacteria</taxon>
        <taxon>Burkholderiales</taxon>
        <taxon>Oxalobacteraceae</taxon>
        <taxon>Janthinobacterium</taxon>
    </lineage>
</organism>
<accession>A0A5C4P0W7</accession>
<dbReference type="Pfam" id="PF18974">
    <property type="entry name" value="DUF5710"/>
    <property type="match status" value="2"/>
</dbReference>
<dbReference type="InterPro" id="IPR034154">
    <property type="entry name" value="TOPRIM_DnaG/twinkle"/>
</dbReference>
<protein>
    <submittedName>
        <fullName evidence="2">DUF1738 domain-containing protein</fullName>
    </submittedName>
</protein>
<dbReference type="InterPro" id="IPR043764">
    <property type="entry name" value="DUF5710"/>
</dbReference>
<dbReference type="InterPro" id="IPR041459">
    <property type="entry name" value="MPTase-PolyVal"/>
</dbReference>
<dbReference type="Pfam" id="PF08401">
    <property type="entry name" value="ArdcN"/>
    <property type="match status" value="1"/>
</dbReference>
<sequence length="1080" mass="116370">MNDLPKSLIETIAEKLVAQLREGTAPWQKPWQPGEPGAFLPLNPTTGKRYKGINALHLMSEGHEDQCWMTYKQAASAGAQVRQGEKGTPIQYWKFSEEQGQTDADGKPVLGSDGRQARQSVRLERPQMFFSTVFNASQIDGLAPLAPRPAAVWAPAERAERILQASGATIEHGGREGRDSAFYRPSTDTIHLPGKEQFPTADNYYATALHELGHWTGHASRLGRDLGHPFGSEEYAREELRAEIASMLLGDELGIGHDPAQHAAYVGSWIRALQSDPLEIFRAASGAEKIQAYVLGLEQVQTLGQAASPQQTAVAANAASFTVRERVGGKDLFSQSFATLDEAARCYVTKSQAANRSMEAADGRELAGVVWGPDGDFECERFASPEVEQAVAAAQEQHWQGFGAAQVDKRAERVEGETIMKAEMENAGDSDVALARLQVVRGGSSEAGAVLDAAAMRHLGFTLPHDWNGRVMVQGMATGEVDGEQQEASAEQLGLKPEFWSVYAQQGDGRHQWLADRGTQREAAQLAGRLALIDAHSETDEREKAVKLARLHEEHVRRDPSSAAEDLIAAREARKGAELAAVTGGADLQRRVAQIEQGSGQAAPGASVLLAVPFREKDEAKALGARWDRAAQSWTVPPGADPAVFGKWHRQPAAEGAGGQEPSDGMPAAPRQSRQYLAVPYGERKLAKAAGAAWDKVAKSWYAGAKANMARLARWMPGKAGPQQGPAMTAQEEFADALRSLRCVVSGEHPVMDGQKHRITVEGEKHSEHSGSGFYVAHLDGHPAGHIKNNKTGEAMDWKYKGYALDPEQKARLQAEAATRLQERQAAQAQLQEAAANRIVRQMASLLPMAEPTPYLVSKGLQPTPGIFTDKAGKTSYIPATDADGKKWSMQYIGEDGSKRFARDSRKTGCFHAVGGLEALARAPALVISEGYATAASLSKSLGFATVAAFDSGNLPLVAKALHGRFPGKPVIIAGDNDQHLEATQGINPGKAKAQEAARLTGGRVLLPIFAPGEQAADPKGYTDFNDLASKSRLGMDGLDRQVRPAVQSEIESRQAYANQDALTLARETLQRRLARSGPQ</sequence>
<dbReference type="PROSITE" id="PS50880">
    <property type="entry name" value="TOPRIM"/>
    <property type="match status" value="1"/>
</dbReference>
<evidence type="ECO:0000259" key="1">
    <source>
        <dbReference type="PROSITE" id="PS50880"/>
    </source>
</evidence>
<evidence type="ECO:0000313" key="3">
    <source>
        <dbReference type="Proteomes" id="UP000305681"/>
    </source>
</evidence>
<reference evidence="2 3" key="1">
    <citation type="submission" date="2019-06" db="EMBL/GenBank/DDBJ databases">
        <title>Genome sequence of Janthinobacterium lividum UCD_MED1.</title>
        <authorList>
            <person name="De Leon M.E."/>
            <person name="Jospin G."/>
        </authorList>
    </citation>
    <scope>NUCLEOTIDE SEQUENCE [LARGE SCALE GENOMIC DNA]</scope>
    <source>
        <strain evidence="2 3">UCD_MED1</strain>
    </source>
</reference>
<comment type="caution">
    <text evidence="2">The sequence shown here is derived from an EMBL/GenBank/DDBJ whole genome shotgun (WGS) entry which is preliminary data.</text>
</comment>
<dbReference type="CDD" id="cd01029">
    <property type="entry name" value="TOPRIM_primases"/>
    <property type="match status" value="1"/>
</dbReference>